<comment type="subunit">
    <text evidence="8">Homotetramer.</text>
</comment>
<evidence type="ECO:0000256" key="4">
    <source>
        <dbReference type="ARBA" id="ARBA00022958"/>
    </source>
</evidence>
<proteinExistence type="inferred from homology"/>
<feature type="binding site" description="in other chain" evidence="8">
    <location>
        <begin position="181"/>
        <end position="182"/>
    </location>
    <ligand>
        <name>NADP(+)</name>
        <dbReference type="ChEBI" id="CHEBI:58349"/>
        <note>ligand shared between two neighboring subunits</note>
    </ligand>
</feature>
<accession>A0A7S2JW34</accession>
<feature type="binding site" evidence="8 10">
    <location>
        <position position="182"/>
    </location>
    <ligand>
        <name>K(+)</name>
        <dbReference type="ChEBI" id="CHEBI:29103"/>
    </ligand>
</feature>
<sequence>MPIIEQEMKLDFKDVLIRPKRSSISSRAQVSVERTFTFPNSKQTWSGVPIIAANMDTIGTFEVAETLARRKAITAVHKHYTLEDWKTWASGPGSEVLPYVAVSTGILPRDMDKLDDILKAIPGLKMICIDVANGYSEAFVQCIRDCRKRWPSTTIMAGNVVTREMTEELIFSGADIIKVGIGPGSVCTTRKQTGVGYPQLSAVLECADAAHGLGGRIISDGGCTCPGDVCKAFGAGADFVMLGGMLAGHDECGGEVVEEAGDFFKVFYGMSSDTAMKKHAGGVAEYRSSEGKTVKVPYRGPIDETIRDILGGVRSACTYVGAGELRELSKRMTFVRVTQQLNTVFTESTKVNPTKCVPPDAKRARVDDAAERGVDSSAQ</sequence>
<feature type="active site" description="Proton donor/acceptor" evidence="8">
    <location>
        <position position="189"/>
    </location>
</feature>
<dbReference type="Pfam" id="PF00478">
    <property type="entry name" value="IMPDH"/>
    <property type="match status" value="1"/>
</dbReference>
<comment type="function">
    <text evidence="6 8 11">Catalyzes the irreversible NADPH-dependent deamination of GMP to IMP. It functions in the conversion of nucleobase, nucleoside and nucleotide derivatives of G to A nucleotides, and in maintaining the intracellular balance of A and G nucleotides.</text>
</comment>
<evidence type="ECO:0000256" key="5">
    <source>
        <dbReference type="ARBA" id="ARBA00023002"/>
    </source>
</evidence>
<feature type="binding site" evidence="8">
    <location>
        <position position="190"/>
    </location>
    <ligand>
        <name>K(+)</name>
        <dbReference type="ChEBI" id="CHEBI:29103"/>
    </ligand>
</feature>
<feature type="binding site" evidence="8 10">
    <location>
        <position position="184"/>
    </location>
    <ligand>
        <name>K(+)</name>
        <dbReference type="ChEBI" id="CHEBI:29103"/>
    </ligand>
</feature>
<dbReference type="FunFam" id="3.20.20.70:FF:000012">
    <property type="entry name" value="GMP reductase"/>
    <property type="match status" value="1"/>
</dbReference>
<feature type="binding site" description="in other chain" evidence="8">
    <location>
        <begin position="130"/>
        <end position="132"/>
    </location>
    <ligand>
        <name>NADP(+)</name>
        <dbReference type="ChEBI" id="CHEBI:58349"/>
        <note>ligand shared between two neighboring subunits</note>
    </ligand>
</feature>
<feature type="binding site" evidence="8">
    <location>
        <begin position="243"/>
        <end position="244"/>
    </location>
    <ligand>
        <name>GMP</name>
        <dbReference type="ChEBI" id="CHEBI:58115"/>
    </ligand>
</feature>
<dbReference type="NCBIfam" id="NF003470">
    <property type="entry name" value="PRK05096.1"/>
    <property type="match status" value="1"/>
</dbReference>
<dbReference type="InterPro" id="IPR005993">
    <property type="entry name" value="GMPR"/>
</dbReference>
<dbReference type="PANTHER" id="PTHR43170:SF5">
    <property type="entry name" value="GMP REDUCTASE"/>
    <property type="match status" value="1"/>
</dbReference>
<evidence type="ECO:0000256" key="1">
    <source>
        <dbReference type="ARBA" id="ARBA00022631"/>
    </source>
</evidence>
<evidence type="ECO:0000256" key="12">
    <source>
        <dbReference type="SAM" id="MobiDB-lite"/>
    </source>
</evidence>
<dbReference type="InterPro" id="IPR013785">
    <property type="entry name" value="Aldolase_TIM"/>
</dbReference>
<dbReference type="Gene3D" id="3.20.20.70">
    <property type="entry name" value="Aldolase class I"/>
    <property type="match status" value="1"/>
</dbReference>
<keyword evidence="3 8" id="KW-0521">NADP</keyword>
<feature type="binding site" evidence="8">
    <location>
        <begin position="315"/>
        <end position="318"/>
    </location>
    <ligand>
        <name>NADP(+)</name>
        <dbReference type="ChEBI" id="CHEBI:58349"/>
        <note>ligand shared between two neighboring subunits</note>
    </ligand>
</feature>
<dbReference type="GO" id="GO:0006163">
    <property type="term" value="P:purine nucleotide metabolic process"/>
    <property type="evidence" value="ECO:0007669"/>
    <property type="project" value="UniProtKB-UniRule"/>
</dbReference>
<dbReference type="GO" id="GO:0003920">
    <property type="term" value="F:GMP reductase activity"/>
    <property type="evidence" value="ECO:0007669"/>
    <property type="project" value="UniProtKB-UniRule"/>
</dbReference>
<evidence type="ECO:0000313" key="14">
    <source>
        <dbReference type="EMBL" id="CAD9558074.1"/>
    </source>
</evidence>
<feature type="binding site" description="in other chain" evidence="8">
    <location>
        <position position="270"/>
    </location>
    <ligand>
        <name>NADP(+)</name>
        <dbReference type="ChEBI" id="CHEBI:58349"/>
        <note>ligand shared between two neighboring subunits</note>
    </ligand>
</feature>
<keyword evidence="1 8" id="KW-0659">Purine metabolism</keyword>
<feature type="active site" description="Thioimidate intermediate" evidence="8 9">
    <location>
        <position position="187"/>
    </location>
</feature>
<evidence type="ECO:0000256" key="8">
    <source>
        <dbReference type="HAMAP-Rule" id="MF_03195"/>
    </source>
</evidence>
<evidence type="ECO:0000256" key="2">
    <source>
        <dbReference type="ARBA" id="ARBA00022723"/>
    </source>
</evidence>
<organism evidence="14">
    <name type="scientific">Zooxanthella nutricula</name>
    <dbReference type="NCBI Taxonomy" id="1333877"/>
    <lineage>
        <taxon>Eukaryota</taxon>
        <taxon>Sar</taxon>
        <taxon>Alveolata</taxon>
        <taxon>Dinophyceae</taxon>
        <taxon>Peridiniales</taxon>
        <taxon>Peridiniales incertae sedis</taxon>
        <taxon>Zooxanthella</taxon>
    </lineage>
</organism>
<comment type="catalytic activity">
    <reaction evidence="7 8 11">
        <text>IMP + NH4(+) + NADP(+) = GMP + NADPH + 2 H(+)</text>
        <dbReference type="Rhea" id="RHEA:17185"/>
        <dbReference type="ChEBI" id="CHEBI:15378"/>
        <dbReference type="ChEBI" id="CHEBI:28938"/>
        <dbReference type="ChEBI" id="CHEBI:57783"/>
        <dbReference type="ChEBI" id="CHEBI:58053"/>
        <dbReference type="ChEBI" id="CHEBI:58115"/>
        <dbReference type="ChEBI" id="CHEBI:58349"/>
        <dbReference type="EC" id="1.7.1.7"/>
    </reaction>
</comment>
<comment type="caution">
    <text evidence="8">Lacks conserved residue(s) required for the propagation of feature annotation.</text>
</comment>
<dbReference type="EMBL" id="HBGW01034580">
    <property type="protein sequence ID" value="CAD9558074.1"/>
    <property type="molecule type" value="Transcribed_RNA"/>
</dbReference>
<evidence type="ECO:0000256" key="10">
    <source>
        <dbReference type="PIRSR" id="PIRSR000235-3"/>
    </source>
</evidence>
<keyword evidence="5 8" id="KW-0560">Oxidoreductase</keyword>
<name>A0A7S2JW34_9DINO</name>
<dbReference type="InterPro" id="IPR050139">
    <property type="entry name" value="GMP_reductase"/>
</dbReference>
<dbReference type="InterPro" id="IPR015875">
    <property type="entry name" value="IMP_DH/GMP_Rdtase_CS"/>
</dbReference>
<feature type="binding site" evidence="8">
    <location>
        <begin position="26"/>
        <end position="27"/>
    </location>
    <ligand>
        <name>NADP(+)</name>
        <dbReference type="ChEBI" id="CHEBI:58349"/>
        <note>ligand shared between two neighboring subunits</note>
    </ligand>
</feature>
<feature type="binding site" evidence="8">
    <location>
        <begin position="220"/>
        <end position="222"/>
    </location>
    <ligand>
        <name>GMP</name>
        <dbReference type="ChEBI" id="CHEBI:58115"/>
    </ligand>
</feature>
<keyword evidence="2 8" id="KW-0479">Metal-binding</keyword>
<protein>
    <recommendedName>
        <fullName evidence="8">GMP reductase</fullName>
        <shortName evidence="8">GMPR</shortName>
        <ecNumber evidence="8">1.7.1.7</ecNumber>
    </recommendedName>
    <alternativeName>
        <fullName evidence="8">Guanosine 5'-monophosphate oxidoreductase</fullName>
        <shortName evidence="8">Guanosine monophosphate reductase</shortName>
    </alternativeName>
</protein>
<evidence type="ECO:0000256" key="6">
    <source>
        <dbReference type="ARBA" id="ARBA00037691"/>
    </source>
</evidence>
<feature type="compositionally biased region" description="Basic and acidic residues" evidence="12">
    <location>
        <begin position="360"/>
        <end position="379"/>
    </location>
</feature>
<dbReference type="NCBIfam" id="TIGR01305">
    <property type="entry name" value="GMP_reduct_1"/>
    <property type="match status" value="1"/>
</dbReference>
<feature type="binding site" description="in other chain" evidence="8">
    <location>
        <begin position="286"/>
        <end position="287"/>
    </location>
    <ligand>
        <name>NADP(+)</name>
        <dbReference type="ChEBI" id="CHEBI:58349"/>
        <note>ligand shared between two neighboring subunits</note>
    </ligand>
</feature>
<dbReference type="SUPFAM" id="SSF51412">
    <property type="entry name" value="Inosine monophosphate dehydrogenase (IMPDH)"/>
    <property type="match status" value="1"/>
</dbReference>
<feature type="region of interest" description="Disordered" evidence="12">
    <location>
        <begin position="350"/>
        <end position="379"/>
    </location>
</feature>
<feature type="binding site" description="in other chain" evidence="8">
    <location>
        <position position="78"/>
    </location>
    <ligand>
        <name>NADP(+)</name>
        <dbReference type="ChEBI" id="CHEBI:58349"/>
        <note>ligand shared between two neighboring subunits</note>
    </ligand>
</feature>
<evidence type="ECO:0000256" key="3">
    <source>
        <dbReference type="ARBA" id="ARBA00022857"/>
    </source>
</evidence>
<dbReference type="HAMAP" id="MF_00596">
    <property type="entry name" value="GMP_reduct_type1"/>
    <property type="match status" value="1"/>
</dbReference>
<dbReference type="GO" id="GO:0046872">
    <property type="term" value="F:metal ion binding"/>
    <property type="evidence" value="ECO:0007669"/>
    <property type="project" value="UniProtKB-KW"/>
</dbReference>
<gene>
    <name evidence="14" type="ORF">BRAN1462_LOCUS21872</name>
</gene>
<evidence type="ECO:0000256" key="11">
    <source>
        <dbReference type="RuleBase" id="RU003929"/>
    </source>
</evidence>
<feature type="domain" description="IMP dehydrogenase/GMP reductase" evidence="13">
    <location>
        <begin position="10"/>
        <end position="340"/>
    </location>
</feature>
<dbReference type="InterPro" id="IPR001093">
    <property type="entry name" value="IMP_DH_GMPRt"/>
</dbReference>
<dbReference type="PIRSF" id="PIRSF000235">
    <property type="entry name" value="GMP_reductase"/>
    <property type="match status" value="1"/>
</dbReference>
<dbReference type="GO" id="GO:1902560">
    <property type="term" value="C:GMP reductase complex"/>
    <property type="evidence" value="ECO:0007669"/>
    <property type="project" value="InterPro"/>
</dbReference>
<evidence type="ECO:0000259" key="13">
    <source>
        <dbReference type="Pfam" id="PF00478"/>
    </source>
</evidence>
<reference evidence="14" key="1">
    <citation type="submission" date="2021-01" db="EMBL/GenBank/DDBJ databases">
        <authorList>
            <person name="Corre E."/>
            <person name="Pelletier E."/>
            <person name="Niang G."/>
            <person name="Scheremetjew M."/>
            <person name="Finn R."/>
            <person name="Kale V."/>
            <person name="Holt S."/>
            <person name="Cochrane G."/>
            <person name="Meng A."/>
            <person name="Brown T."/>
            <person name="Cohen L."/>
        </authorList>
    </citation>
    <scope>NUCLEOTIDE SEQUENCE</scope>
    <source>
        <strain evidence="14">RCC3387</strain>
    </source>
</reference>
<keyword evidence="4 8" id="KW-0630">Potassium</keyword>
<dbReference type="PROSITE" id="PS00487">
    <property type="entry name" value="IMP_DH_GMP_RED"/>
    <property type="match status" value="1"/>
</dbReference>
<dbReference type="EC" id="1.7.1.7" evidence="8"/>
<dbReference type="PANTHER" id="PTHR43170">
    <property type="entry name" value="GMP REDUCTASE"/>
    <property type="match status" value="1"/>
</dbReference>
<evidence type="ECO:0000256" key="9">
    <source>
        <dbReference type="PIRSR" id="PIRSR000235-1"/>
    </source>
</evidence>
<dbReference type="AlphaFoldDB" id="A0A7S2JW34"/>
<evidence type="ECO:0000256" key="7">
    <source>
        <dbReference type="ARBA" id="ARBA00048616"/>
    </source>
</evidence>
<feature type="binding site" evidence="8">
    <location>
        <position position="187"/>
    </location>
    <ligand>
        <name>K(+)</name>
        <dbReference type="ChEBI" id="CHEBI:29103"/>
    </ligand>
</feature>
<comment type="similarity">
    <text evidence="8">Belongs to the IMPDH/GMPR family. GuaC type 1 subfamily.</text>
</comment>
<dbReference type="CDD" id="cd00381">
    <property type="entry name" value="IMPDH"/>
    <property type="match status" value="1"/>
</dbReference>
<dbReference type="GO" id="GO:0006144">
    <property type="term" value="P:purine nucleobase metabolic process"/>
    <property type="evidence" value="ECO:0007669"/>
    <property type="project" value="UniProtKB-KW"/>
</dbReference>
<feature type="binding site" evidence="8">
    <location>
        <begin position="269"/>
        <end position="271"/>
    </location>
    <ligand>
        <name>GMP</name>
        <dbReference type="ChEBI" id="CHEBI:58115"/>
    </ligand>
</feature>
<dbReference type="SMART" id="SM01240">
    <property type="entry name" value="IMPDH"/>
    <property type="match status" value="1"/>
</dbReference>